<dbReference type="PANTHER" id="PTHR10110">
    <property type="entry name" value="SODIUM/HYDROGEN EXCHANGER"/>
    <property type="match status" value="1"/>
</dbReference>
<dbReference type="GO" id="GO:0015386">
    <property type="term" value="F:potassium:proton antiporter activity"/>
    <property type="evidence" value="ECO:0007669"/>
    <property type="project" value="TreeGrafter"/>
</dbReference>
<dbReference type="RefSeq" id="WP_094942588.1">
    <property type="nucleotide sequence ID" value="NZ_NOKQ01000199.1"/>
</dbReference>
<feature type="transmembrane region" description="Helical" evidence="10">
    <location>
        <begin position="186"/>
        <end position="204"/>
    </location>
</feature>
<evidence type="ECO:0000313" key="13">
    <source>
        <dbReference type="Proteomes" id="UP000217065"/>
    </source>
</evidence>
<feature type="transmembrane region" description="Helical" evidence="10">
    <location>
        <begin position="301"/>
        <end position="323"/>
    </location>
</feature>
<feature type="transmembrane region" description="Helical" evidence="10">
    <location>
        <begin position="54"/>
        <end position="73"/>
    </location>
</feature>
<keyword evidence="9" id="KW-0739">Sodium transport</keyword>
<evidence type="ECO:0000256" key="6">
    <source>
        <dbReference type="ARBA" id="ARBA00023053"/>
    </source>
</evidence>
<evidence type="ECO:0000313" key="12">
    <source>
        <dbReference type="EMBL" id="OZS78222.1"/>
    </source>
</evidence>
<gene>
    <name evidence="12" type="ORF">CF394_07100</name>
</gene>
<keyword evidence="8 10" id="KW-0472">Membrane</keyword>
<accession>A0A264W3R9</accession>
<dbReference type="Pfam" id="PF00999">
    <property type="entry name" value="Na_H_Exchanger"/>
    <property type="match status" value="1"/>
</dbReference>
<dbReference type="GO" id="GO:0005886">
    <property type="term" value="C:plasma membrane"/>
    <property type="evidence" value="ECO:0007669"/>
    <property type="project" value="UniProtKB-SubCell"/>
</dbReference>
<feature type="transmembrane region" description="Helical" evidence="10">
    <location>
        <begin position="79"/>
        <end position="100"/>
    </location>
</feature>
<proteinExistence type="predicted"/>
<evidence type="ECO:0000256" key="9">
    <source>
        <dbReference type="ARBA" id="ARBA00023201"/>
    </source>
</evidence>
<keyword evidence="6" id="KW-0915">Sodium</keyword>
<evidence type="ECO:0000256" key="5">
    <source>
        <dbReference type="ARBA" id="ARBA00022989"/>
    </source>
</evidence>
<feature type="transmembrane region" description="Helical" evidence="10">
    <location>
        <begin position="107"/>
        <end position="124"/>
    </location>
</feature>
<dbReference type="EMBL" id="NOKQ01000199">
    <property type="protein sequence ID" value="OZS78222.1"/>
    <property type="molecule type" value="Genomic_DNA"/>
</dbReference>
<evidence type="ECO:0000256" key="4">
    <source>
        <dbReference type="ARBA" id="ARBA00022692"/>
    </source>
</evidence>
<feature type="domain" description="Cation/H+ exchanger transmembrane" evidence="11">
    <location>
        <begin position="9"/>
        <end position="393"/>
    </location>
</feature>
<feature type="transmembrane region" description="Helical" evidence="10">
    <location>
        <begin position="370"/>
        <end position="391"/>
    </location>
</feature>
<dbReference type="PANTHER" id="PTHR10110:SF86">
    <property type="entry name" value="SODIUM_HYDROGEN EXCHANGER 7"/>
    <property type="match status" value="1"/>
</dbReference>
<sequence>MLTHQVLVLLLIGYIIYTIDLKKKLFPVPVVLILIGLALSLVPYFSLLHISKNMIFEVFLPALLFTAAYQFPLKQLKENWGIIAALSTLGLIVTVVLLGVSIYWVSGFFISLSFSGALLLAAILSPTDPVSVTSIIKKSTGSEQLAGIVEGESMVNDGTSIVIFTVFLSMFKAGNGFSFGKFFGEFMLVSIGGIVIGLFLGWMLSKIIHFTHQKQYQVMLSIIVAYGGFYIAEAIGVSGVLATVVTGIMLSFEIEKTKDDNNIKDSLDGFWDIITPTLLSVLFLLIGIQAAEYLAFPHWGFAAVIFGLSLLARFVMIGGFIYTVPAWRNEFQNDFSTISLITWSGIKGSMSVALLLWLEEAVSSKDELLVSLSFAVIIISLVVQSTSIYPLTKLLGNKDKKSGFN</sequence>
<dbReference type="OrthoDB" id="9809206at2"/>
<dbReference type="GO" id="GO:0098719">
    <property type="term" value="P:sodium ion import across plasma membrane"/>
    <property type="evidence" value="ECO:0007669"/>
    <property type="project" value="TreeGrafter"/>
</dbReference>
<evidence type="ECO:0000256" key="8">
    <source>
        <dbReference type="ARBA" id="ARBA00023136"/>
    </source>
</evidence>
<keyword evidence="3" id="KW-1003">Cell membrane</keyword>
<protein>
    <submittedName>
        <fullName evidence="12">Sodium:proton antiporter</fullName>
    </submittedName>
</protein>
<feature type="transmembrane region" description="Helical" evidence="10">
    <location>
        <begin position="28"/>
        <end position="47"/>
    </location>
</feature>
<evidence type="ECO:0000256" key="10">
    <source>
        <dbReference type="SAM" id="Phobius"/>
    </source>
</evidence>
<keyword evidence="7" id="KW-0406">Ion transport</keyword>
<keyword evidence="5 10" id="KW-1133">Transmembrane helix</keyword>
<organism evidence="12 13">
    <name type="scientific">Tetzosporium hominis</name>
    <dbReference type="NCBI Taxonomy" id="2020506"/>
    <lineage>
        <taxon>Bacteria</taxon>
        <taxon>Bacillati</taxon>
        <taxon>Bacillota</taxon>
        <taxon>Bacilli</taxon>
        <taxon>Bacillales</taxon>
        <taxon>Caryophanaceae</taxon>
        <taxon>Tetzosporium</taxon>
    </lineage>
</organism>
<feature type="transmembrane region" description="Helical" evidence="10">
    <location>
        <begin position="335"/>
        <end position="358"/>
    </location>
</feature>
<dbReference type="Gene3D" id="6.10.140.1330">
    <property type="match status" value="1"/>
</dbReference>
<evidence type="ECO:0000256" key="2">
    <source>
        <dbReference type="ARBA" id="ARBA00022448"/>
    </source>
</evidence>
<comment type="caution">
    <text evidence="12">The sequence shown here is derived from an EMBL/GenBank/DDBJ whole genome shotgun (WGS) entry which is preliminary data.</text>
</comment>
<dbReference type="GO" id="GO:0051453">
    <property type="term" value="P:regulation of intracellular pH"/>
    <property type="evidence" value="ECO:0007669"/>
    <property type="project" value="TreeGrafter"/>
</dbReference>
<evidence type="ECO:0000256" key="1">
    <source>
        <dbReference type="ARBA" id="ARBA00004651"/>
    </source>
</evidence>
<keyword evidence="4 10" id="KW-0812">Transmembrane</keyword>
<dbReference type="Proteomes" id="UP000217065">
    <property type="component" value="Unassembled WGS sequence"/>
</dbReference>
<evidence type="ECO:0000256" key="3">
    <source>
        <dbReference type="ARBA" id="ARBA00022475"/>
    </source>
</evidence>
<dbReference type="InterPro" id="IPR018422">
    <property type="entry name" value="Cation/H_exchanger_CPA1"/>
</dbReference>
<name>A0A264W3R9_9BACL</name>
<dbReference type="GO" id="GO:0015385">
    <property type="term" value="F:sodium:proton antiporter activity"/>
    <property type="evidence" value="ECO:0007669"/>
    <property type="project" value="InterPro"/>
</dbReference>
<evidence type="ECO:0000256" key="7">
    <source>
        <dbReference type="ARBA" id="ARBA00023065"/>
    </source>
</evidence>
<keyword evidence="13" id="KW-1185">Reference proteome</keyword>
<dbReference type="InterPro" id="IPR006153">
    <property type="entry name" value="Cation/H_exchanger_TM"/>
</dbReference>
<comment type="subcellular location">
    <subcellularLocation>
        <location evidence="1">Cell membrane</location>
        <topology evidence="1">Multi-pass membrane protein</topology>
    </subcellularLocation>
</comment>
<dbReference type="AlphaFoldDB" id="A0A264W3R9"/>
<keyword evidence="2" id="KW-0813">Transport</keyword>
<feature type="transmembrane region" description="Helical" evidence="10">
    <location>
        <begin position="273"/>
        <end position="295"/>
    </location>
</feature>
<feature type="transmembrane region" description="Helical" evidence="10">
    <location>
        <begin position="224"/>
        <end position="252"/>
    </location>
</feature>
<evidence type="ECO:0000259" key="11">
    <source>
        <dbReference type="Pfam" id="PF00999"/>
    </source>
</evidence>
<reference evidence="12 13" key="1">
    <citation type="submission" date="2017-07" db="EMBL/GenBank/DDBJ databases">
        <title>Tetzosporium hominis gen.nov. sp.nov.</title>
        <authorList>
            <person name="Tetz G."/>
            <person name="Tetz V."/>
        </authorList>
    </citation>
    <scope>NUCLEOTIDE SEQUENCE [LARGE SCALE GENOMIC DNA]</scope>
    <source>
        <strain evidence="12 13">VT-49</strain>
    </source>
</reference>